<evidence type="ECO:0000313" key="3">
    <source>
        <dbReference type="Proteomes" id="UP001157034"/>
    </source>
</evidence>
<name>A0ABQ6K3D8_9MICO</name>
<feature type="transmembrane region" description="Helical" evidence="1">
    <location>
        <begin position="15"/>
        <end position="38"/>
    </location>
</feature>
<keyword evidence="3" id="KW-1185">Reference proteome</keyword>
<organism evidence="2 3">
    <name type="scientific">Pseudolysinimonas kribbensis</name>
    <dbReference type="NCBI Taxonomy" id="433641"/>
    <lineage>
        <taxon>Bacteria</taxon>
        <taxon>Bacillati</taxon>
        <taxon>Actinomycetota</taxon>
        <taxon>Actinomycetes</taxon>
        <taxon>Micrococcales</taxon>
        <taxon>Microbacteriaceae</taxon>
        <taxon>Pseudolysinimonas</taxon>
    </lineage>
</organism>
<reference evidence="3" key="1">
    <citation type="journal article" date="2019" name="Int. J. Syst. Evol. Microbiol.">
        <title>The Global Catalogue of Microorganisms (GCM) 10K type strain sequencing project: providing services to taxonomists for standard genome sequencing and annotation.</title>
        <authorList>
            <consortium name="The Broad Institute Genomics Platform"/>
            <consortium name="The Broad Institute Genome Sequencing Center for Infectious Disease"/>
            <person name="Wu L."/>
            <person name="Ma J."/>
        </authorList>
    </citation>
    <scope>NUCLEOTIDE SEQUENCE [LARGE SCALE GENOMIC DNA]</scope>
    <source>
        <strain evidence="3">NBRC 108894</strain>
    </source>
</reference>
<keyword evidence="1" id="KW-0812">Transmembrane</keyword>
<gene>
    <name evidence="2" type="ORF">GCM10025881_08920</name>
</gene>
<keyword evidence="1" id="KW-0472">Membrane</keyword>
<dbReference type="EMBL" id="BSVB01000001">
    <property type="protein sequence ID" value="GMA94068.1"/>
    <property type="molecule type" value="Genomic_DNA"/>
</dbReference>
<proteinExistence type="predicted"/>
<evidence type="ECO:0000256" key="1">
    <source>
        <dbReference type="SAM" id="Phobius"/>
    </source>
</evidence>
<dbReference type="Proteomes" id="UP001157034">
    <property type="component" value="Unassembled WGS sequence"/>
</dbReference>
<protein>
    <recommendedName>
        <fullName evidence="4">LapA family protein</fullName>
    </recommendedName>
</protein>
<keyword evidence="1" id="KW-1133">Transmembrane helix</keyword>
<comment type="caution">
    <text evidence="2">The sequence shown here is derived from an EMBL/GenBank/DDBJ whole genome shotgun (WGS) entry which is preliminary data.</text>
</comment>
<accession>A0ABQ6K3D8</accession>
<sequence length="53" mass="5364">MLPTAITLPGGTDGLWTLLFVPVSIALAAIGGVIGILLTRRGEASGGSEKERS</sequence>
<evidence type="ECO:0008006" key="4">
    <source>
        <dbReference type="Google" id="ProtNLM"/>
    </source>
</evidence>
<evidence type="ECO:0000313" key="2">
    <source>
        <dbReference type="EMBL" id="GMA94068.1"/>
    </source>
</evidence>
<dbReference type="RefSeq" id="WP_284253083.1">
    <property type="nucleotide sequence ID" value="NZ_BAAAQO010000003.1"/>
</dbReference>